<evidence type="ECO:0008006" key="4">
    <source>
        <dbReference type="Google" id="ProtNLM"/>
    </source>
</evidence>
<keyword evidence="1" id="KW-0472">Membrane</keyword>
<dbReference type="EMBL" id="JBHSEI010000007">
    <property type="protein sequence ID" value="MFC4638689.1"/>
    <property type="molecule type" value="Genomic_DNA"/>
</dbReference>
<keyword evidence="3" id="KW-1185">Reference proteome</keyword>
<accession>A0ABV9IB62</accession>
<protein>
    <recommendedName>
        <fullName evidence="4">DUF3185 family protein</fullName>
    </recommendedName>
</protein>
<keyword evidence="1" id="KW-0812">Transmembrane</keyword>
<dbReference type="Proteomes" id="UP001595952">
    <property type="component" value="Unassembled WGS sequence"/>
</dbReference>
<proteinExistence type="predicted"/>
<sequence>MRVLSRMLLLIGLIVLVVGLVFLGKNIIDINQLHAVAYANKSNEGANPNQQVLLMAALTTIGGFLTGLGLSMPKGAPRH</sequence>
<feature type="transmembrane region" description="Helical" evidence="1">
    <location>
        <begin position="51"/>
        <end position="70"/>
    </location>
</feature>
<gene>
    <name evidence="2" type="ORF">ACFO0D_10085</name>
</gene>
<name>A0ABV9IB62_9DEIO</name>
<dbReference type="RefSeq" id="WP_380061697.1">
    <property type="nucleotide sequence ID" value="NZ_JBHSEI010000007.1"/>
</dbReference>
<evidence type="ECO:0000256" key="1">
    <source>
        <dbReference type="SAM" id="Phobius"/>
    </source>
</evidence>
<reference evidence="3" key="1">
    <citation type="journal article" date="2019" name="Int. J. Syst. Evol. Microbiol.">
        <title>The Global Catalogue of Microorganisms (GCM) 10K type strain sequencing project: providing services to taxonomists for standard genome sequencing and annotation.</title>
        <authorList>
            <consortium name="The Broad Institute Genomics Platform"/>
            <consortium name="The Broad Institute Genome Sequencing Center for Infectious Disease"/>
            <person name="Wu L."/>
            <person name="Ma J."/>
        </authorList>
    </citation>
    <scope>NUCLEOTIDE SEQUENCE [LARGE SCALE GENOMIC DNA]</scope>
    <source>
        <strain evidence="3">CCUG 55995</strain>
    </source>
</reference>
<comment type="caution">
    <text evidence="2">The sequence shown here is derived from an EMBL/GenBank/DDBJ whole genome shotgun (WGS) entry which is preliminary data.</text>
</comment>
<evidence type="ECO:0000313" key="3">
    <source>
        <dbReference type="Proteomes" id="UP001595952"/>
    </source>
</evidence>
<evidence type="ECO:0000313" key="2">
    <source>
        <dbReference type="EMBL" id="MFC4638689.1"/>
    </source>
</evidence>
<organism evidence="2 3">
    <name type="scientific">Deinococcus hohokamensis</name>
    <dbReference type="NCBI Taxonomy" id="309883"/>
    <lineage>
        <taxon>Bacteria</taxon>
        <taxon>Thermotogati</taxon>
        <taxon>Deinococcota</taxon>
        <taxon>Deinococci</taxon>
        <taxon>Deinococcales</taxon>
        <taxon>Deinococcaceae</taxon>
        <taxon>Deinococcus</taxon>
    </lineage>
</organism>
<keyword evidence="1" id="KW-1133">Transmembrane helix</keyword>